<comment type="catalytic activity">
    <reaction evidence="15 16">
        <text>UDP-N-acetyl-alpha-D-muramate + NADP(+) = UDP-N-acetyl-3-O-(1-carboxyvinyl)-alpha-D-glucosamine + NADPH + H(+)</text>
        <dbReference type="Rhea" id="RHEA:12248"/>
        <dbReference type="ChEBI" id="CHEBI:15378"/>
        <dbReference type="ChEBI" id="CHEBI:57783"/>
        <dbReference type="ChEBI" id="CHEBI:58349"/>
        <dbReference type="ChEBI" id="CHEBI:68483"/>
        <dbReference type="ChEBI" id="CHEBI:70757"/>
        <dbReference type="EC" id="1.3.1.98"/>
    </reaction>
</comment>
<dbReference type="InterPro" id="IPR016166">
    <property type="entry name" value="FAD-bd_PCMH"/>
</dbReference>
<evidence type="ECO:0000256" key="9">
    <source>
        <dbReference type="ARBA" id="ARBA00022857"/>
    </source>
</evidence>
<dbReference type="GO" id="GO:0005829">
    <property type="term" value="C:cytosol"/>
    <property type="evidence" value="ECO:0007669"/>
    <property type="project" value="TreeGrafter"/>
</dbReference>
<keyword evidence="8 16" id="KW-0274">FAD</keyword>
<organism evidence="18 19">
    <name type="scientific">Halobacteroides halobius (strain ATCC 35273 / DSM 5150 / MD-1)</name>
    <dbReference type="NCBI Taxonomy" id="748449"/>
    <lineage>
        <taxon>Bacteria</taxon>
        <taxon>Bacillati</taxon>
        <taxon>Bacillota</taxon>
        <taxon>Clostridia</taxon>
        <taxon>Halanaerobiales</taxon>
        <taxon>Halobacteroidaceae</taxon>
        <taxon>Halobacteroides</taxon>
    </lineage>
</organism>
<dbReference type="GO" id="GO:0051301">
    <property type="term" value="P:cell division"/>
    <property type="evidence" value="ECO:0007669"/>
    <property type="project" value="UniProtKB-KW"/>
</dbReference>
<dbReference type="AlphaFoldDB" id="L0KA96"/>
<dbReference type="GO" id="GO:0008360">
    <property type="term" value="P:regulation of cell shape"/>
    <property type="evidence" value="ECO:0007669"/>
    <property type="project" value="UniProtKB-KW"/>
</dbReference>
<dbReference type="GO" id="GO:0009252">
    <property type="term" value="P:peptidoglycan biosynthetic process"/>
    <property type="evidence" value="ECO:0007669"/>
    <property type="project" value="UniProtKB-UniRule"/>
</dbReference>
<dbReference type="Gene3D" id="3.30.465.10">
    <property type="match status" value="1"/>
</dbReference>
<comment type="pathway">
    <text evidence="4 16">Cell wall biogenesis; peptidoglycan biosynthesis.</text>
</comment>
<dbReference type="OrthoDB" id="9804753at2"/>
<dbReference type="InterPro" id="IPR011601">
    <property type="entry name" value="MurB_C"/>
</dbReference>
<keyword evidence="13 16" id="KW-0131">Cell cycle</keyword>
<protein>
    <recommendedName>
        <fullName evidence="16">UDP-N-acetylenolpyruvoylglucosamine reductase</fullName>
        <ecNumber evidence="16">1.3.1.98</ecNumber>
    </recommendedName>
    <alternativeName>
        <fullName evidence="16">UDP-N-acetylmuramate dehydrogenase</fullName>
    </alternativeName>
</protein>
<keyword evidence="11 16" id="KW-0573">Peptidoglycan synthesis</keyword>
<evidence type="ECO:0000256" key="1">
    <source>
        <dbReference type="ARBA" id="ARBA00001974"/>
    </source>
</evidence>
<keyword evidence="14 16" id="KW-0961">Cell wall biogenesis/degradation</keyword>
<evidence type="ECO:0000256" key="3">
    <source>
        <dbReference type="ARBA" id="ARBA00004496"/>
    </source>
</evidence>
<dbReference type="PROSITE" id="PS51387">
    <property type="entry name" value="FAD_PCMH"/>
    <property type="match status" value="1"/>
</dbReference>
<proteinExistence type="inferred from homology"/>
<keyword evidence="5 16" id="KW-0963">Cytoplasm</keyword>
<keyword evidence="7 16" id="KW-0285">Flavoprotein</keyword>
<dbReference type="InterPro" id="IPR036635">
    <property type="entry name" value="MurB_C_sf"/>
</dbReference>
<dbReference type="Gene3D" id="3.30.43.10">
    <property type="entry name" value="Uridine Diphospho-n-acetylenolpyruvylglucosamine Reductase, domain 2"/>
    <property type="match status" value="1"/>
</dbReference>
<dbReference type="GO" id="GO:0008762">
    <property type="term" value="F:UDP-N-acetylmuramate dehydrogenase activity"/>
    <property type="evidence" value="ECO:0007669"/>
    <property type="project" value="UniProtKB-UniRule"/>
</dbReference>
<name>L0KA96_HALHC</name>
<evidence type="ECO:0000256" key="4">
    <source>
        <dbReference type="ARBA" id="ARBA00004752"/>
    </source>
</evidence>
<evidence type="ECO:0000256" key="7">
    <source>
        <dbReference type="ARBA" id="ARBA00022630"/>
    </source>
</evidence>
<keyword evidence="10 16" id="KW-0133">Cell shape</keyword>
<keyword evidence="9 16" id="KW-0521">NADP</keyword>
<dbReference type="SUPFAM" id="SSF56194">
    <property type="entry name" value="Uridine diphospho-N-Acetylenolpyruvylglucosamine reductase, MurB, C-terminal domain"/>
    <property type="match status" value="1"/>
</dbReference>
<dbReference type="PANTHER" id="PTHR21071:SF4">
    <property type="entry name" value="UDP-N-ACETYLENOLPYRUVOYLGLUCOSAMINE REDUCTASE"/>
    <property type="match status" value="1"/>
</dbReference>
<sequence>MIDNQSLKVKLQTIQNLEVRFNYSLKEHTTFKVGGPTDIFATPFSLNALKKLLKATKNQDLDRFILGEGSNIIVADKGVSGLVINMTELNKIKVKDTDLIAQTGATLTALADKALAAGLTGVEFATGIPGSLGGALYMNAGAYGGEIKDVVTKVLCLNETGEEIMLSKEEVDLSYRHSIFQEKDLIAFEAHIELDKGDERQIKEKMDDLNQKRWAKQPMEMPSAGSIFKRPVDHYAGALIEAAGLKGTKVGDAQVSTKHAGFIVNLGSATAQDIKRLIKKVQHKVYQKSGIKLEIEPKFIGDFTD</sequence>
<dbReference type="NCBIfam" id="NF010480">
    <property type="entry name" value="PRK13905.1"/>
    <property type="match status" value="1"/>
</dbReference>
<accession>L0KA96</accession>
<comment type="cofactor">
    <cofactor evidence="1 16">
        <name>FAD</name>
        <dbReference type="ChEBI" id="CHEBI:57692"/>
    </cofactor>
</comment>
<dbReference type="InterPro" id="IPR016169">
    <property type="entry name" value="FAD-bd_PCMH_sub2"/>
</dbReference>
<keyword evidence="19" id="KW-1185">Reference proteome</keyword>
<feature type="active site" description="Proton donor" evidence="16">
    <location>
        <position position="226"/>
    </location>
</feature>
<dbReference type="RefSeq" id="WP_015327179.1">
    <property type="nucleotide sequence ID" value="NC_019978.1"/>
</dbReference>
<feature type="active site" evidence="16">
    <location>
        <position position="176"/>
    </location>
</feature>
<dbReference type="HAMAP" id="MF_00037">
    <property type="entry name" value="MurB"/>
    <property type="match status" value="1"/>
</dbReference>
<comment type="subcellular location">
    <subcellularLocation>
        <location evidence="3 16">Cytoplasm</location>
    </subcellularLocation>
</comment>
<dbReference type="STRING" id="748449.Halha_1519"/>
<dbReference type="GO" id="GO:0071949">
    <property type="term" value="F:FAD binding"/>
    <property type="evidence" value="ECO:0007669"/>
    <property type="project" value="InterPro"/>
</dbReference>
<dbReference type="InterPro" id="IPR006094">
    <property type="entry name" value="Oxid_FAD_bind_N"/>
</dbReference>
<comment type="function">
    <text evidence="2 16">Cell wall formation.</text>
</comment>
<evidence type="ECO:0000256" key="5">
    <source>
        <dbReference type="ARBA" id="ARBA00022490"/>
    </source>
</evidence>
<dbReference type="EMBL" id="CP003359">
    <property type="protein sequence ID" value="AGB41460.1"/>
    <property type="molecule type" value="Genomic_DNA"/>
</dbReference>
<dbReference type="PANTHER" id="PTHR21071">
    <property type="entry name" value="UDP-N-ACETYLENOLPYRUVOYLGLUCOSAMINE REDUCTASE"/>
    <property type="match status" value="1"/>
</dbReference>
<dbReference type="Pfam" id="PF01565">
    <property type="entry name" value="FAD_binding_4"/>
    <property type="match status" value="1"/>
</dbReference>
<evidence type="ECO:0000256" key="8">
    <source>
        <dbReference type="ARBA" id="ARBA00022827"/>
    </source>
</evidence>
<evidence type="ECO:0000256" key="13">
    <source>
        <dbReference type="ARBA" id="ARBA00023306"/>
    </source>
</evidence>
<dbReference type="GO" id="GO:0071555">
    <property type="term" value="P:cell wall organization"/>
    <property type="evidence" value="ECO:0007669"/>
    <property type="project" value="UniProtKB-KW"/>
</dbReference>
<evidence type="ECO:0000256" key="6">
    <source>
        <dbReference type="ARBA" id="ARBA00022618"/>
    </source>
</evidence>
<dbReference type="Pfam" id="PF02873">
    <property type="entry name" value="MurB_C"/>
    <property type="match status" value="1"/>
</dbReference>
<evidence type="ECO:0000313" key="19">
    <source>
        <dbReference type="Proteomes" id="UP000010880"/>
    </source>
</evidence>
<comment type="similarity">
    <text evidence="16">Belongs to the MurB family.</text>
</comment>
<reference evidence="19" key="1">
    <citation type="submission" date="2012-02" db="EMBL/GenBank/DDBJ databases">
        <title>The complete genome of Halobacteroides halobius DSM 5150.</title>
        <authorList>
            <person name="Lucas S."/>
            <person name="Copeland A."/>
            <person name="Lapidus A."/>
            <person name="Glavina del Rio T."/>
            <person name="Dalin E."/>
            <person name="Tice H."/>
            <person name="Bruce D."/>
            <person name="Goodwin L."/>
            <person name="Pitluck S."/>
            <person name="Peters L."/>
            <person name="Mikhailova N."/>
            <person name="Gu W."/>
            <person name="Kyrpides N."/>
            <person name="Mavromatis K."/>
            <person name="Ivanova N."/>
            <person name="Brettin T."/>
            <person name="Detter J.C."/>
            <person name="Han C."/>
            <person name="Larimer F."/>
            <person name="Land M."/>
            <person name="Hauser L."/>
            <person name="Markowitz V."/>
            <person name="Cheng J.-F."/>
            <person name="Hugenholtz P."/>
            <person name="Woyke T."/>
            <person name="Wu D."/>
            <person name="Tindall B."/>
            <person name="Pomrenke H."/>
            <person name="Brambilla E."/>
            <person name="Klenk H.-P."/>
            <person name="Eisen J.A."/>
        </authorList>
    </citation>
    <scope>NUCLEOTIDE SEQUENCE [LARGE SCALE GENOMIC DNA]</scope>
    <source>
        <strain evidence="19">ATCC 35273 / DSM 5150 / MD-1</strain>
    </source>
</reference>
<dbReference type="KEGG" id="hhl:Halha_1519"/>
<gene>
    <name evidence="16" type="primary">murB</name>
    <name evidence="18" type="ordered locus">Halha_1519</name>
</gene>
<evidence type="ECO:0000256" key="10">
    <source>
        <dbReference type="ARBA" id="ARBA00022960"/>
    </source>
</evidence>
<evidence type="ECO:0000256" key="16">
    <source>
        <dbReference type="HAMAP-Rule" id="MF_00037"/>
    </source>
</evidence>
<keyword evidence="6 16" id="KW-0132">Cell division</keyword>
<evidence type="ECO:0000256" key="2">
    <source>
        <dbReference type="ARBA" id="ARBA00003921"/>
    </source>
</evidence>
<evidence type="ECO:0000259" key="17">
    <source>
        <dbReference type="PROSITE" id="PS51387"/>
    </source>
</evidence>
<evidence type="ECO:0000256" key="15">
    <source>
        <dbReference type="ARBA" id="ARBA00048914"/>
    </source>
</evidence>
<dbReference type="PATRIC" id="fig|748449.3.peg.1470"/>
<evidence type="ECO:0000313" key="18">
    <source>
        <dbReference type="EMBL" id="AGB41460.1"/>
    </source>
</evidence>
<dbReference type="InterPro" id="IPR016167">
    <property type="entry name" value="FAD-bd_PCMH_sub1"/>
</dbReference>
<evidence type="ECO:0000256" key="11">
    <source>
        <dbReference type="ARBA" id="ARBA00022984"/>
    </source>
</evidence>
<keyword evidence="12 16" id="KW-0560">Oxidoreductase</keyword>
<dbReference type="EC" id="1.3.1.98" evidence="16"/>
<dbReference type="eggNOG" id="COG0812">
    <property type="taxonomic scope" value="Bacteria"/>
</dbReference>
<dbReference type="NCBIfam" id="TIGR00179">
    <property type="entry name" value="murB"/>
    <property type="match status" value="1"/>
</dbReference>
<dbReference type="Proteomes" id="UP000010880">
    <property type="component" value="Chromosome"/>
</dbReference>
<dbReference type="InterPro" id="IPR003170">
    <property type="entry name" value="MurB"/>
</dbReference>
<dbReference type="Gene3D" id="3.90.78.10">
    <property type="entry name" value="UDP-N-acetylenolpyruvoylglucosamine reductase, C-terminal domain"/>
    <property type="match status" value="1"/>
</dbReference>
<dbReference type="SUPFAM" id="SSF56176">
    <property type="entry name" value="FAD-binding/transporter-associated domain-like"/>
    <property type="match status" value="1"/>
</dbReference>
<feature type="domain" description="FAD-binding PCMH-type" evidence="17">
    <location>
        <begin position="32"/>
        <end position="250"/>
    </location>
</feature>
<evidence type="ECO:0000256" key="12">
    <source>
        <dbReference type="ARBA" id="ARBA00023002"/>
    </source>
</evidence>
<evidence type="ECO:0000256" key="14">
    <source>
        <dbReference type="ARBA" id="ARBA00023316"/>
    </source>
</evidence>
<dbReference type="UniPathway" id="UPA00219"/>
<dbReference type="InterPro" id="IPR036318">
    <property type="entry name" value="FAD-bd_PCMH-like_sf"/>
</dbReference>
<dbReference type="HOGENOM" id="CLU_035304_1_1_9"/>
<feature type="active site" evidence="16">
    <location>
        <position position="296"/>
    </location>
</feature>